<name>A0A368R0C0_SETIT</name>
<dbReference type="EMBL" id="CM003532">
    <property type="protein sequence ID" value="RCV23534.1"/>
    <property type="molecule type" value="Genomic_DNA"/>
</dbReference>
<sequence length="101" mass="11250">MQTCNLRKTSGECSRFKVSVVTYIGVGSSNAVLVFCEGHASGVSTFCCYGPQNMQLGYPRAQAYGVLIRWTERSMASEVENIQRTAHRTMILLTLLHIMSR</sequence>
<accession>A0A368R0C0</accession>
<organism evidence="1">
    <name type="scientific">Setaria italica</name>
    <name type="common">Foxtail millet</name>
    <name type="synonym">Panicum italicum</name>
    <dbReference type="NCBI Taxonomy" id="4555"/>
    <lineage>
        <taxon>Eukaryota</taxon>
        <taxon>Viridiplantae</taxon>
        <taxon>Streptophyta</taxon>
        <taxon>Embryophyta</taxon>
        <taxon>Tracheophyta</taxon>
        <taxon>Spermatophyta</taxon>
        <taxon>Magnoliopsida</taxon>
        <taxon>Liliopsida</taxon>
        <taxon>Poales</taxon>
        <taxon>Poaceae</taxon>
        <taxon>PACMAD clade</taxon>
        <taxon>Panicoideae</taxon>
        <taxon>Panicodae</taxon>
        <taxon>Paniceae</taxon>
        <taxon>Cenchrinae</taxon>
        <taxon>Setaria</taxon>
    </lineage>
</organism>
<proteinExistence type="predicted"/>
<reference evidence="1" key="2">
    <citation type="submission" date="2015-07" db="EMBL/GenBank/DDBJ databases">
        <authorList>
            <person name="Noorani M."/>
        </authorList>
    </citation>
    <scope>NUCLEOTIDE SEQUENCE</scope>
    <source>
        <strain evidence="1">Yugu1</strain>
    </source>
</reference>
<reference evidence="1" key="1">
    <citation type="journal article" date="2012" name="Nat. Biotechnol.">
        <title>Reference genome sequence of the model plant Setaria.</title>
        <authorList>
            <person name="Bennetzen J.L."/>
            <person name="Schmutz J."/>
            <person name="Wang H."/>
            <person name="Percifield R."/>
            <person name="Hawkins J."/>
            <person name="Pontaroli A.C."/>
            <person name="Estep M."/>
            <person name="Feng L."/>
            <person name="Vaughn J.N."/>
            <person name="Grimwood J."/>
            <person name="Jenkins J."/>
            <person name="Barry K."/>
            <person name="Lindquist E."/>
            <person name="Hellsten U."/>
            <person name="Deshpande S."/>
            <person name="Wang X."/>
            <person name="Wu X."/>
            <person name="Mitros T."/>
            <person name="Triplett J."/>
            <person name="Yang X."/>
            <person name="Ye C.Y."/>
            <person name="Mauro-Herrera M."/>
            <person name="Wang L."/>
            <person name="Li P."/>
            <person name="Sharma M."/>
            <person name="Sharma R."/>
            <person name="Ronald P.C."/>
            <person name="Panaud O."/>
            <person name="Kellogg E.A."/>
            <person name="Brutnell T.P."/>
            <person name="Doust A.N."/>
            <person name="Tuskan G.A."/>
            <person name="Rokhsar D."/>
            <person name="Devos K.M."/>
        </authorList>
    </citation>
    <scope>NUCLEOTIDE SEQUENCE [LARGE SCALE GENOMIC DNA]</scope>
    <source>
        <strain evidence="1">Yugu1</strain>
    </source>
</reference>
<protein>
    <submittedName>
        <fullName evidence="1">Uncharacterized protein</fullName>
    </submittedName>
</protein>
<dbReference type="AlphaFoldDB" id="A0A368R0C0"/>
<evidence type="ECO:0000313" key="1">
    <source>
        <dbReference type="EMBL" id="RCV23534.1"/>
    </source>
</evidence>
<gene>
    <name evidence="1" type="ORF">SETIT_5G013900v2</name>
</gene>